<accession>A0ABS8Z9Q0</accession>
<feature type="domain" description="NADPH-dependent reductive aminase-like C-terminal" evidence="1">
    <location>
        <begin position="2"/>
        <end position="110"/>
    </location>
</feature>
<organism evidence="2 3">
    <name type="scientific">Kibdelosporangium philippinense</name>
    <dbReference type="NCBI Taxonomy" id="211113"/>
    <lineage>
        <taxon>Bacteria</taxon>
        <taxon>Bacillati</taxon>
        <taxon>Actinomycetota</taxon>
        <taxon>Actinomycetes</taxon>
        <taxon>Pseudonocardiales</taxon>
        <taxon>Pseudonocardiaceae</taxon>
        <taxon>Kibdelosporangium</taxon>
    </lineage>
</organism>
<evidence type="ECO:0000259" key="1">
    <source>
        <dbReference type="Pfam" id="PF21761"/>
    </source>
</evidence>
<name>A0ABS8Z9Q0_9PSEU</name>
<reference evidence="2 3" key="1">
    <citation type="submission" date="2021-12" db="EMBL/GenBank/DDBJ databases">
        <title>Genome sequence of Kibdelosporangium philippinense ATCC 49844.</title>
        <authorList>
            <person name="Fedorov E.A."/>
            <person name="Omeragic M."/>
            <person name="Shalygina K.F."/>
            <person name="Maclea K.S."/>
        </authorList>
    </citation>
    <scope>NUCLEOTIDE SEQUENCE [LARGE SCALE GENOMIC DNA]</scope>
    <source>
        <strain evidence="2 3">ATCC 49844</strain>
    </source>
</reference>
<evidence type="ECO:0000313" key="2">
    <source>
        <dbReference type="EMBL" id="MCE7003520.1"/>
    </source>
</evidence>
<comment type="caution">
    <text evidence="2">The sequence shown here is derived from an EMBL/GenBank/DDBJ whole genome shotgun (WGS) entry which is preliminary data.</text>
</comment>
<dbReference type="InterPro" id="IPR013328">
    <property type="entry name" value="6PGD_dom2"/>
</dbReference>
<dbReference type="Pfam" id="PF21761">
    <property type="entry name" value="RedAm-like_C"/>
    <property type="match status" value="1"/>
</dbReference>
<sequence length="122" mass="13346">MPTLLGFLHGAAMITARDLPAETMVRFTQNWLAMIAAQLPRLAAEIDAGDCTNPTSTIALFEAGIPQELAIAKESGLDPSWQHGMHAVVQRAVDLGHRDHSMSALIEPLRQVAHPRVHHSLW</sequence>
<proteinExistence type="predicted"/>
<dbReference type="EMBL" id="JAJVCN010000001">
    <property type="protein sequence ID" value="MCE7003520.1"/>
    <property type="molecule type" value="Genomic_DNA"/>
</dbReference>
<evidence type="ECO:0000313" key="3">
    <source>
        <dbReference type="Proteomes" id="UP001521150"/>
    </source>
</evidence>
<protein>
    <recommendedName>
        <fullName evidence="1">NADPH-dependent reductive aminase-like C-terminal domain-containing protein</fullName>
    </recommendedName>
</protein>
<keyword evidence="3" id="KW-1185">Reference proteome</keyword>
<dbReference type="Proteomes" id="UP001521150">
    <property type="component" value="Unassembled WGS sequence"/>
</dbReference>
<dbReference type="InterPro" id="IPR048666">
    <property type="entry name" value="RedAm-like_C"/>
</dbReference>
<dbReference type="Gene3D" id="1.10.1040.10">
    <property type="entry name" value="N-(1-d-carboxylethyl)-l-norvaline Dehydrogenase, domain 2"/>
    <property type="match status" value="1"/>
</dbReference>
<gene>
    <name evidence="2" type="ORF">LWC34_11870</name>
</gene>